<sequence>MERFMTDYYQWQVFRKWAGNQSSSVGGSPLQGINSPGGSFASLLQQQMTGAPDPNDPQGLMLPGSNRSSQSFTTEDILGLRNKSQAMTSSAKTPTLSASGKPYTNLINQAAARHGVDPDLIAAVIEHESGFRNNVTSHAGAQGLMQLMPGTAKWLGVKDSFDPAQNIDGGTRYLKDMLNQYNGNIELALAAYNAGPGNVNKYGGIPPFKETQAYVPRVLESYRSMSGHA</sequence>
<organism evidence="3 4">
    <name type="scientific">Bacillus selenitireducens (strain ATCC 700615 / DSM 15326 / MLS10)</name>
    <dbReference type="NCBI Taxonomy" id="439292"/>
    <lineage>
        <taxon>Bacteria</taxon>
        <taxon>Bacillati</taxon>
        <taxon>Bacillota</taxon>
        <taxon>Bacilli</taxon>
        <taxon>Bacillales</taxon>
        <taxon>Bacillaceae</taxon>
        <taxon>Salisediminibacterium</taxon>
    </lineage>
</organism>
<name>D6XTC8_BACIE</name>
<dbReference type="EMBL" id="CP001791">
    <property type="protein sequence ID" value="ADH99064.1"/>
    <property type="molecule type" value="Genomic_DNA"/>
</dbReference>
<dbReference type="CAZy" id="GH23">
    <property type="family name" value="Glycoside Hydrolase Family 23"/>
</dbReference>
<dbReference type="PANTHER" id="PTHR37423">
    <property type="entry name" value="SOLUBLE LYTIC MUREIN TRANSGLYCOSYLASE-RELATED"/>
    <property type="match status" value="1"/>
</dbReference>
<dbReference type="eggNOG" id="COG0741">
    <property type="taxonomic scope" value="Bacteria"/>
</dbReference>
<dbReference type="RefSeq" id="WP_013172488.1">
    <property type="nucleotide sequence ID" value="NC_014219.1"/>
</dbReference>
<dbReference type="STRING" id="439292.Bsel_1552"/>
<evidence type="ECO:0000256" key="1">
    <source>
        <dbReference type="SAM" id="MobiDB-lite"/>
    </source>
</evidence>
<dbReference type="HOGENOM" id="CLU_065765_4_4_9"/>
<keyword evidence="4" id="KW-1185">Reference proteome</keyword>
<evidence type="ECO:0000313" key="3">
    <source>
        <dbReference type="EMBL" id="ADH99064.1"/>
    </source>
</evidence>
<feature type="region of interest" description="Disordered" evidence="1">
    <location>
        <begin position="47"/>
        <end position="72"/>
    </location>
</feature>
<dbReference type="Gene3D" id="1.10.530.10">
    <property type="match status" value="1"/>
</dbReference>
<gene>
    <name evidence="3" type="ordered locus">Bsel_1552</name>
</gene>
<dbReference type="InterPro" id="IPR023346">
    <property type="entry name" value="Lysozyme-like_dom_sf"/>
</dbReference>
<dbReference type="Proteomes" id="UP000000271">
    <property type="component" value="Chromosome"/>
</dbReference>
<evidence type="ECO:0000313" key="4">
    <source>
        <dbReference type="Proteomes" id="UP000000271"/>
    </source>
</evidence>
<proteinExistence type="predicted"/>
<dbReference type="CDD" id="cd00254">
    <property type="entry name" value="LT-like"/>
    <property type="match status" value="1"/>
</dbReference>
<reference evidence="3" key="1">
    <citation type="submission" date="2009-10" db="EMBL/GenBank/DDBJ databases">
        <title>Complete sequence of Bacillus selenitireducens MLS10.</title>
        <authorList>
            <consortium name="US DOE Joint Genome Institute"/>
            <person name="Lucas S."/>
            <person name="Copeland A."/>
            <person name="Lapidus A."/>
            <person name="Glavina del Rio T."/>
            <person name="Dalin E."/>
            <person name="Tice H."/>
            <person name="Bruce D."/>
            <person name="Goodwin L."/>
            <person name="Pitluck S."/>
            <person name="Sims D."/>
            <person name="Brettin T."/>
            <person name="Detter J.C."/>
            <person name="Han C."/>
            <person name="Larimer F."/>
            <person name="Land M."/>
            <person name="Hauser L."/>
            <person name="Kyrpides N."/>
            <person name="Ovchinnikova G."/>
            <person name="Stolz J."/>
        </authorList>
    </citation>
    <scope>NUCLEOTIDE SEQUENCE [LARGE SCALE GENOMIC DNA]</scope>
    <source>
        <strain evidence="3">MLS10</strain>
    </source>
</reference>
<evidence type="ECO:0000259" key="2">
    <source>
        <dbReference type="Pfam" id="PF01464"/>
    </source>
</evidence>
<dbReference type="KEGG" id="bse:Bsel_1552"/>
<accession>D6XTC8</accession>
<dbReference type="InterPro" id="IPR008258">
    <property type="entry name" value="Transglycosylase_SLT_dom_1"/>
</dbReference>
<dbReference type="PANTHER" id="PTHR37423:SF2">
    <property type="entry name" value="MEMBRANE-BOUND LYTIC MUREIN TRANSGLYCOSYLASE C"/>
    <property type="match status" value="1"/>
</dbReference>
<dbReference type="Pfam" id="PF01464">
    <property type="entry name" value="SLT"/>
    <property type="match status" value="1"/>
</dbReference>
<protein>
    <submittedName>
        <fullName evidence="3">Lytic transglycosylase catalytic</fullName>
    </submittedName>
</protein>
<feature type="domain" description="Transglycosylase SLT" evidence="2">
    <location>
        <begin position="106"/>
        <end position="213"/>
    </location>
</feature>
<dbReference type="AlphaFoldDB" id="D6XTC8"/>
<dbReference type="SUPFAM" id="SSF53955">
    <property type="entry name" value="Lysozyme-like"/>
    <property type="match status" value="1"/>
</dbReference>